<organism evidence="2 3">
    <name type="scientific">Bacillus cereus HuB4-4</name>
    <dbReference type="NCBI Taxonomy" id="1053211"/>
    <lineage>
        <taxon>Bacteria</taxon>
        <taxon>Bacillati</taxon>
        <taxon>Bacillota</taxon>
        <taxon>Bacilli</taxon>
        <taxon>Bacillales</taxon>
        <taxon>Bacillaceae</taxon>
        <taxon>Bacillus</taxon>
        <taxon>Bacillus cereus group</taxon>
    </lineage>
</organism>
<proteinExistence type="predicted"/>
<dbReference type="Pfam" id="PF17319">
    <property type="entry name" value="DUF5362"/>
    <property type="match status" value="1"/>
</dbReference>
<reference evidence="2 3" key="1">
    <citation type="submission" date="2012-12" db="EMBL/GenBank/DDBJ databases">
        <title>The Genome Sequence of Bacillus cereus HuB4-4.</title>
        <authorList>
            <consortium name="The Broad Institute Genome Sequencing Platform"/>
            <consortium name="The Broad Institute Genome Sequencing Center for Infectious Disease"/>
            <person name="Feldgarden M."/>
            <person name="Van der Auwera G.A."/>
            <person name="Mahillon J."/>
            <person name="Duprez V."/>
            <person name="Timmery S."/>
            <person name="Mattelet C."/>
            <person name="Dierick K."/>
            <person name="Sun M."/>
            <person name="Yu Z."/>
            <person name="Zhu L."/>
            <person name="Hu X."/>
            <person name="Shank E.B."/>
            <person name="Swiecicka I."/>
            <person name="Hansen B.M."/>
            <person name="Andrup L."/>
            <person name="Walker B."/>
            <person name="Young S.K."/>
            <person name="Zeng Q."/>
            <person name="Gargeya S."/>
            <person name="Fitzgerald M."/>
            <person name="Haas B."/>
            <person name="Abouelleil A."/>
            <person name="Alvarado L."/>
            <person name="Arachchi H.M."/>
            <person name="Berlin A.M."/>
            <person name="Chapman S.B."/>
            <person name="Dewar J."/>
            <person name="Goldberg J."/>
            <person name="Griggs A."/>
            <person name="Gujja S."/>
            <person name="Hansen M."/>
            <person name="Howarth C."/>
            <person name="Imamovic A."/>
            <person name="Larimer J."/>
            <person name="McCowan C."/>
            <person name="Murphy C."/>
            <person name="Neiman D."/>
            <person name="Pearson M."/>
            <person name="Priest M."/>
            <person name="Roberts A."/>
            <person name="Saif S."/>
            <person name="Shea T."/>
            <person name="Sisk P."/>
            <person name="Sykes S."/>
            <person name="Wortman J."/>
            <person name="Nusbaum C."/>
            <person name="Birren B."/>
        </authorList>
    </citation>
    <scope>NUCLEOTIDE SEQUENCE [LARGE SCALE GENOMIC DNA]</scope>
    <source>
        <strain evidence="2 3">HuB4-4</strain>
    </source>
</reference>
<dbReference type="EMBL" id="AHEF01000074">
    <property type="protein sequence ID" value="EOP86050.1"/>
    <property type="molecule type" value="Genomic_DNA"/>
</dbReference>
<keyword evidence="1" id="KW-0472">Membrane</keyword>
<gene>
    <name evidence="2" type="ORF">IGM_04425</name>
</gene>
<accession>A0A9W5QSA4</accession>
<feature type="transmembrane region" description="Helical" evidence="1">
    <location>
        <begin position="38"/>
        <end position="67"/>
    </location>
</feature>
<evidence type="ECO:0000256" key="1">
    <source>
        <dbReference type="SAM" id="Phobius"/>
    </source>
</evidence>
<keyword evidence="1" id="KW-1133">Transmembrane helix</keyword>
<dbReference type="InterPro" id="IPR035287">
    <property type="entry name" value="DUF5362"/>
</dbReference>
<evidence type="ECO:0000313" key="3">
    <source>
        <dbReference type="Proteomes" id="UP000014009"/>
    </source>
</evidence>
<comment type="caution">
    <text evidence="2">The sequence shown here is derived from an EMBL/GenBank/DDBJ whole genome shotgun (WGS) entry which is preliminary data.</text>
</comment>
<dbReference type="AlphaFoldDB" id="A0A9W5QSA4"/>
<dbReference type="Proteomes" id="UP000014009">
    <property type="component" value="Unassembled WGS sequence"/>
</dbReference>
<keyword evidence="1" id="KW-0812">Transmembrane</keyword>
<evidence type="ECO:0000313" key="2">
    <source>
        <dbReference type="EMBL" id="EOP86050.1"/>
    </source>
</evidence>
<name>A0A9W5QSA4_BACCE</name>
<sequence>MELRTTADGNSYIIEVEKKKASKKGIVARTLSFLTGSFFLVIGIILCLTIIGAIAGIPLIIFGLPFIVGSLGFQRVDCPNCNRKQTVKKGIGNFKCHSCNKNTLIEWK</sequence>
<dbReference type="RefSeq" id="WP_016098915.1">
    <property type="nucleotide sequence ID" value="NZ_KB976537.1"/>
</dbReference>
<protein>
    <submittedName>
        <fullName evidence="2">Uncharacterized protein</fullName>
    </submittedName>
</protein>